<sequence length="70" mass="7917">MIAEDVFQVYDKADIWNSVFTVILINTFGNVIKCVERIFVILKPGCSGLILVKKLLSPLNCCMIFCMTNE</sequence>
<reference evidence="1 2" key="1">
    <citation type="submission" date="2015-01" db="EMBL/GenBank/DDBJ databases">
        <title>Evolution of Trichinella species and genotypes.</title>
        <authorList>
            <person name="Korhonen P.K."/>
            <person name="Edoardo P."/>
            <person name="Giuseppe L.R."/>
            <person name="Gasser R.B."/>
        </authorList>
    </citation>
    <scope>NUCLEOTIDE SEQUENCE [LARGE SCALE GENOMIC DNA]</scope>
    <source>
        <strain evidence="1">ISS141</strain>
    </source>
</reference>
<comment type="caution">
    <text evidence="1">The sequence shown here is derived from an EMBL/GenBank/DDBJ whole genome shotgun (WGS) entry which is preliminary data.</text>
</comment>
<organism evidence="1 2">
    <name type="scientific">Trichinella pseudospiralis</name>
    <name type="common">Parasitic roundworm</name>
    <dbReference type="NCBI Taxonomy" id="6337"/>
    <lineage>
        <taxon>Eukaryota</taxon>
        <taxon>Metazoa</taxon>
        <taxon>Ecdysozoa</taxon>
        <taxon>Nematoda</taxon>
        <taxon>Enoplea</taxon>
        <taxon>Dorylaimia</taxon>
        <taxon>Trichinellida</taxon>
        <taxon>Trichinellidae</taxon>
        <taxon>Trichinella</taxon>
    </lineage>
</organism>
<name>A0A0V0Y9L0_TRIPS</name>
<proteinExistence type="predicted"/>
<dbReference type="EMBL" id="JYDU01000038">
    <property type="protein sequence ID" value="KRX96947.1"/>
    <property type="molecule type" value="Genomic_DNA"/>
</dbReference>
<dbReference type="AlphaFoldDB" id="A0A0V0Y9L0"/>
<dbReference type="Proteomes" id="UP000054815">
    <property type="component" value="Unassembled WGS sequence"/>
</dbReference>
<protein>
    <submittedName>
        <fullName evidence="1">Uncharacterized protein</fullName>
    </submittedName>
</protein>
<evidence type="ECO:0000313" key="2">
    <source>
        <dbReference type="Proteomes" id="UP000054815"/>
    </source>
</evidence>
<accession>A0A0V0Y9L0</accession>
<gene>
    <name evidence="1" type="ORF">T4E_5573</name>
</gene>
<evidence type="ECO:0000313" key="1">
    <source>
        <dbReference type="EMBL" id="KRX96947.1"/>
    </source>
</evidence>